<gene>
    <name evidence="1" type="ORF">FA95DRAFT_1614385</name>
</gene>
<evidence type="ECO:0000313" key="2">
    <source>
        <dbReference type="Proteomes" id="UP000814033"/>
    </source>
</evidence>
<dbReference type="EMBL" id="MU277125">
    <property type="protein sequence ID" value="KAI0037296.1"/>
    <property type="molecule type" value="Genomic_DNA"/>
</dbReference>
<protein>
    <submittedName>
        <fullName evidence="1">Uncharacterized protein</fullName>
    </submittedName>
</protein>
<organism evidence="1 2">
    <name type="scientific">Auriscalpium vulgare</name>
    <dbReference type="NCBI Taxonomy" id="40419"/>
    <lineage>
        <taxon>Eukaryota</taxon>
        <taxon>Fungi</taxon>
        <taxon>Dikarya</taxon>
        <taxon>Basidiomycota</taxon>
        <taxon>Agaricomycotina</taxon>
        <taxon>Agaricomycetes</taxon>
        <taxon>Russulales</taxon>
        <taxon>Auriscalpiaceae</taxon>
        <taxon>Auriscalpium</taxon>
    </lineage>
</organism>
<accession>A0ACB8R0Y5</accession>
<evidence type="ECO:0000313" key="1">
    <source>
        <dbReference type="EMBL" id="KAI0037296.1"/>
    </source>
</evidence>
<reference evidence="1" key="1">
    <citation type="submission" date="2021-02" db="EMBL/GenBank/DDBJ databases">
        <authorList>
            <consortium name="DOE Joint Genome Institute"/>
            <person name="Ahrendt S."/>
            <person name="Looney B.P."/>
            <person name="Miyauchi S."/>
            <person name="Morin E."/>
            <person name="Drula E."/>
            <person name="Courty P.E."/>
            <person name="Chicoki N."/>
            <person name="Fauchery L."/>
            <person name="Kohler A."/>
            <person name="Kuo A."/>
            <person name="Labutti K."/>
            <person name="Pangilinan J."/>
            <person name="Lipzen A."/>
            <person name="Riley R."/>
            <person name="Andreopoulos W."/>
            <person name="He G."/>
            <person name="Johnson J."/>
            <person name="Barry K.W."/>
            <person name="Grigoriev I.V."/>
            <person name="Nagy L."/>
            <person name="Hibbett D."/>
            <person name="Henrissat B."/>
            <person name="Matheny P.B."/>
            <person name="Labbe J."/>
            <person name="Martin F."/>
        </authorList>
    </citation>
    <scope>NUCLEOTIDE SEQUENCE</scope>
    <source>
        <strain evidence="1">FP105234-sp</strain>
    </source>
</reference>
<proteinExistence type="predicted"/>
<dbReference type="Proteomes" id="UP000814033">
    <property type="component" value="Unassembled WGS sequence"/>
</dbReference>
<sequence length="293" mass="31593">MPHTPTSSSMSSAPSPIDDSALSCNGDDTTPSSPMAPFSELDFDPPPYVSCVADRGGGQREELGQQAQIVVQDDRAAQLIEGQARWLATFSAWSRPPHQPDDLRAHHPDWASGAATTAASLARVLGLKILKTAGRTRTPCVVFAFVPRLPGPRQPALAAPPTTSRTRLRVIRSFGVADAQAWRHRLQSKPGCSAMTHRPARIDSCLKTCVIIQLPTLAPHCPHPACDIPTASKQRTAARPPSHTQRTPTTTLHGRPPAAYRLARRARPPTVPHAVHAHAPLAHTSLTHHPPRH</sequence>
<reference evidence="1" key="2">
    <citation type="journal article" date="2022" name="New Phytol.">
        <title>Evolutionary transition to the ectomycorrhizal habit in the genomes of a hyperdiverse lineage of mushroom-forming fungi.</title>
        <authorList>
            <person name="Looney B."/>
            <person name="Miyauchi S."/>
            <person name="Morin E."/>
            <person name="Drula E."/>
            <person name="Courty P.E."/>
            <person name="Kohler A."/>
            <person name="Kuo A."/>
            <person name="LaButti K."/>
            <person name="Pangilinan J."/>
            <person name="Lipzen A."/>
            <person name="Riley R."/>
            <person name="Andreopoulos W."/>
            <person name="He G."/>
            <person name="Johnson J."/>
            <person name="Nolan M."/>
            <person name="Tritt A."/>
            <person name="Barry K.W."/>
            <person name="Grigoriev I.V."/>
            <person name="Nagy L.G."/>
            <person name="Hibbett D."/>
            <person name="Henrissat B."/>
            <person name="Matheny P.B."/>
            <person name="Labbe J."/>
            <person name="Martin F.M."/>
        </authorList>
    </citation>
    <scope>NUCLEOTIDE SEQUENCE</scope>
    <source>
        <strain evidence="1">FP105234-sp</strain>
    </source>
</reference>
<comment type="caution">
    <text evidence="1">The sequence shown here is derived from an EMBL/GenBank/DDBJ whole genome shotgun (WGS) entry which is preliminary data.</text>
</comment>
<keyword evidence="2" id="KW-1185">Reference proteome</keyword>
<name>A0ACB8R0Y5_9AGAM</name>